<dbReference type="OrthoDB" id="1424215at2"/>
<organism evidence="1 2">
    <name type="scientific">Myroides albus</name>
    <dbReference type="NCBI Taxonomy" id="2562892"/>
    <lineage>
        <taxon>Bacteria</taxon>
        <taxon>Pseudomonadati</taxon>
        <taxon>Bacteroidota</taxon>
        <taxon>Flavobacteriia</taxon>
        <taxon>Flavobacteriales</taxon>
        <taxon>Flavobacteriaceae</taxon>
        <taxon>Myroides</taxon>
    </lineage>
</organism>
<gene>
    <name evidence="1" type="ORF">GJV76_07690</name>
</gene>
<proteinExistence type="predicted"/>
<sequence>MKRIFAGLSLLSLSLVFVNCKSDDNSGGTVTVPLRDRTEVYTENKTDIEKFLTNNYIYENKETGEIRLDSIQSKDYDGEPILKDDPRFKTIKFKNDLYSINPIATKTIDPYTGMWKDAVSRLEYNPFDDAVQEYEINYFIIEEGTGSHVLPIDSTYVKSKVYNLNNEVVSNPYKPDYYSYPLTIHEYNGSNVVTGKSVSRPAQLTSGERQLLSLIKTATSIKTGADGSVEVEGKAGRLIAIIPSGLYTFNNPVGGKLKGYQPAIVDISLYYAIERDHDLDGIPSKYEVDPSKIGTELTLEDYFSYSTSGFSNTPNFLNVDDDNDGVPTYLELQYKENGVVKHYKYDDEKLKMCTDTPNYLDRTCRPYMEEGEWVWKNLK</sequence>
<name>A0A6I3LIG8_9FLAO</name>
<protein>
    <submittedName>
        <fullName evidence="1">Uncharacterized protein</fullName>
    </submittedName>
</protein>
<dbReference type="Proteomes" id="UP000438760">
    <property type="component" value="Unassembled WGS sequence"/>
</dbReference>
<keyword evidence="2" id="KW-1185">Reference proteome</keyword>
<dbReference type="AlphaFoldDB" id="A0A6I3LIG8"/>
<comment type="caution">
    <text evidence="1">The sequence shown here is derived from an EMBL/GenBank/DDBJ whole genome shotgun (WGS) entry which is preliminary data.</text>
</comment>
<evidence type="ECO:0000313" key="2">
    <source>
        <dbReference type="Proteomes" id="UP000438760"/>
    </source>
</evidence>
<dbReference type="EMBL" id="WMJX01000012">
    <property type="protein sequence ID" value="MTG98013.1"/>
    <property type="molecule type" value="Genomic_DNA"/>
</dbReference>
<evidence type="ECO:0000313" key="1">
    <source>
        <dbReference type="EMBL" id="MTG98013.1"/>
    </source>
</evidence>
<accession>A0A6I3LIG8</accession>
<reference evidence="1 2" key="1">
    <citation type="submission" date="2019-11" db="EMBL/GenBank/DDBJ databases">
        <title>Genome of Strain BIT-d1.</title>
        <authorList>
            <person name="Yang Y."/>
        </authorList>
    </citation>
    <scope>NUCLEOTIDE SEQUENCE [LARGE SCALE GENOMIC DNA]</scope>
    <source>
        <strain evidence="1 2">BIT-d1</strain>
    </source>
</reference>
<dbReference type="RefSeq" id="WP_155092049.1">
    <property type="nucleotide sequence ID" value="NZ_CP102754.1"/>
</dbReference>